<evidence type="ECO:0000313" key="3">
    <source>
        <dbReference type="Proteomes" id="UP001054945"/>
    </source>
</evidence>
<proteinExistence type="predicted"/>
<feature type="region of interest" description="Disordered" evidence="1">
    <location>
        <begin position="1"/>
        <end position="22"/>
    </location>
</feature>
<comment type="caution">
    <text evidence="2">The sequence shown here is derived from an EMBL/GenBank/DDBJ whole genome shotgun (WGS) entry which is preliminary data.</text>
</comment>
<dbReference type="Proteomes" id="UP001054945">
    <property type="component" value="Unassembled WGS sequence"/>
</dbReference>
<dbReference type="EMBL" id="BPLR01007949">
    <property type="protein sequence ID" value="GIY20935.1"/>
    <property type="molecule type" value="Genomic_DNA"/>
</dbReference>
<dbReference type="AlphaFoldDB" id="A0AAV4RHH5"/>
<gene>
    <name evidence="2" type="ORF">CEXT_238131</name>
</gene>
<sequence length="74" mass="8441">MTGAKSQSNFSLNSKDDKKKASLTHPLRNRFIWNSLAPEYPIPQSLNQASTLKHFLRHSHVLESLIGFHGRRQA</sequence>
<accession>A0AAV4RHH5</accession>
<keyword evidence="3" id="KW-1185">Reference proteome</keyword>
<feature type="compositionally biased region" description="Polar residues" evidence="1">
    <location>
        <begin position="1"/>
        <end position="13"/>
    </location>
</feature>
<evidence type="ECO:0000256" key="1">
    <source>
        <dbReference type="SAM" id="MobiDB-lite"/>
    </source>
</evidence>
<evidence type="ECO:0000313" key="2">
    <source>
        <dbReference type="EMBL" id="GIY20935.1"/>
    </source>
</evidence>
<protein>
    <submittedName>
        <fullName evidence="2">Uncharacterized protein</fullName>
    </submittedName>
</protein>
<name>A0AAV4RHH5_CAEEX</name>
<reference evidence="2 3" key="1">
    <citation type="submission" date="2021-06" db="EMBL/GenBank/DDBJ databases">
        <title>Caerostris extrusa draft genome.</title>
        <authorList>
            <person name="Kono N."/>
            <person name="Arakawa K."/>
        </authorList>
    </citation>
    <scope>NUCLEOTIDE SEQUENCE [LARGE SCALE GENOMIC DNA]</scope>
</reference>
<organism evidence="2 3">
    <name type="scientific">Caerostris extrusa</name>
    <name type="common">Bark spider</name>
    <name type="synonym">Caerostris bankana</name>
    <dbReference type="NCBI Taxonomy" id="172846"/>
    <lineage>
        <taxon>Eukaryota</taxon>
        <taxon>Metazoa</taxon>
        <taxon>Ecdysozoa</taxon>
        <taxon>Arthropoda</taxon>
        <taxon>Chelicerata</taxon>
        <taxon>Arachnida</taxon>
        <taxon>Araneae</taxon>
        <taxon>Araneomorphae</taxon>
        <taxon>Entelegynae</taxon>
        <taxon>Araneoidea</taxon>
        <taxon>Araneidae</taxon>
        <taxon>Caerostris</taxon>
    </lineage>
</organism>